<feature type="compositionally biased region" description="Basic and acidic residues" evidence="2">
    <location>
        <begin position="376"/>
        <end position="412"/>
    </location>
</feature>
<proteinExistence type="predicted"/>
<keyword evidence="1" id="KW-0175">Coiled coil</keyword>
<dbReference type="VEuPathDB" id="TriTrypDB:TM35_000041100"/>
<sequence>MTTMFVQLRRVVCLLVLLHFCTSVAYASGDAGTEDVARAKAETKIKVAVLDPEKAWETYLDIPNFTEEDLKGDAFLGKEENKELRRTVWNALVTVKNSEIHFKNGTACMTEWKKVVEANEKTVKDAEKATEKIKDLIKRIEEVAEFEPVDGDVNKKKMKLGGKCKDATLKKLLQDIPGVLKDTRGGAPKAEAVFKIAEANQTEILCKATRSNVDDVLRNLEQKIDGITTFVGDYDRSDKAMLVKRAAEGINASLRNVTALIDNVTVQDRFAVGKAVAQVEIWKQAYAELAQLADLGGAEPGSTDGSCNIKEGVTQLEEIRRLINEPKKEMDDAMVKVGADGAEGAQSKDTKEKKKEYARQVMKNVTETIKGVTMGMEREKERVAQEKARREEEARIAAEKEAARRAREEKRRQAAAAAAEAQRVKKEQERKKREEEAERTAEKARLAAAQKAREEEARRVAAEKAKKEAEKAKKKNDGSIPALLHSSLILLVLCLLGCTLVC</sequence>
<feature type="region of interest" description="Disordered" evidence="2">
    <location>
        <begin position="374"/>
        <end position="477"/>
    </location>
</feature>
<evidence type="ECO:0000256" key="3">
    <source>
        <dbReference type="SAM" id="SignalP"/>
    </source>
</evidence>
<evidence type="ECO:0000313" key="4">
    <source>
        <dbReference type="EMBL" id="ORC91896.1"/>
    </source>
</evidence>
<dbReference type="GeneID" id="39982084"/>
<evidence type="ECO:0000313" key="5">
    <source>
        <dbReference type="Proteomes" id="UP000192257"/>
    </source>
</evidence>
<dbReference type="RefSeq" id="XP_028885962.1">
    <property type="nucleotide sequence ID" value="XM_029022304.1"/>
</dbReference>
<comment type="caution">
    <text evidence="4">The sequence shown here is derived from an EMBL/GenBank/DDBJ whole genome shotgun (WGS) entry which is preliminary data.</text>
</comment>
<dbReference type="STRING" id="67003.A0A1X0P4P0"/>
<accession>A0A1X0P4P0</accession>
<organism evidence="4 5">
    <name type="scientific">Trypanosoma theileri</name>
    <dbReference type="NCBI Taxonomy" id="67003"/>
    <lineage>
        <taxon>Eukaryota</taxon>
        <taxon>Discoba</taxon>
        <taxon>Euglenozoa</taxon>
        <taxon>Kinetoplastea</taxon>
        <taxon>Metakinetoplastina</taxon>
        <taxon>Trypanosomatida</taxon>
        <taxon>Trypanosomatidae</taxon>
        <taxon>Trypanosoma</taxon>
    </lineage>
</organism>
<feature type="signal peptide" evidence="3">
    <location>
        <begin position="1"/>
        <end position="27"/>
    </location>
</feature>
<name>A0A1X0P4P0_9TRYP</name>
<keyword evidence="5" id="KW-1185">Reference proteome</keyword>
<reference evidence="4 5" key="1">
    <citation type="submission" date="2017-03" db="EMBL/GenBank/DDBJ databases">
        <title>An alternative strategy for trypanosome survival in the mammalian bloodstream revealed through genome and transcriptome analysis of the ubiquitous bovine parasite Trypanosoma (Megatrypanum) theileri.</title>
        <authorList>
            <person name="Kelly S."/>
            <person name="Ivens A."/>
            <person name="Mott A."/>
            <person name="O'Neill E."/>
            <person name="Emms D."/>
            <person name="Macleod O."/>
            <person name="Voorheis P."/>
            <person name="Matthews J."/>
            <person name="Matthews K."/>
            <person name="Carrington M."/>
        </authorList>
    </citation>
    <scope>NUCLEOTIDE SEQUENCE [LARGE SCALE GENOMIC DNA]</scope>
    <source>
        <strain evidence="4">Edinburgh</strain>
    </source>
</reference>
<feature type="compositionally biased region" description="Basic and acidic residues" evidence="2">
    <location>
        <begin position="422"/>
        <end position="477"/>
    </location>
</feature>
<dbReference type="EMBL" id="NBCO01000004">
    <property type="protein sequence ID" value="ORC91896.1"/>
    <property type="molecule type" value="Genomic_DNA"/>
</dbReference>
<dbReference type="AlphaFoldDB" id="A0A1X0P4P0"/>
<evidence type="ECO:0000256" key="2">
    <source>
        <dbReference type="SAM" id="MobiDB-lite"/>
    </source>
</evidence>
<feature type="coiled-coil region" evidence="1">
    <location>
        <begin position="119"/>
        <end position="146"/>
    </location>
</feature>
<keyword evidence="3" id="KW-0732">Signal</keyword>
<gene>
    <name evidence="4" type="ORF">TM35_000041100</name>
</gene>
<protein>
    <submittedName>
        <fullName evidence="4">Uncharacterized protein</fullName>
    </submittedName>
</protein>
<dbReference type="Proteomes" id="UP000192257">
    <property type="component" value="Unassembled WGS sequence"/>
</dbReference>
<feature type="chain" id="PRO_5012303971" evidence="3">
    <location>
        <begin position="28"/>
        <end position="502"/>
    </location>
</feature>
<evidence type="ECO:0000256" key="1">
    <source>
        <dbReference type="SAM" id="Coils"/>
    </source>
</evidence>